<organism evidence="8 9">
    <name type="scientific">Trifolium subterraneum</name>
    <name type="common">Subterranean clover</name>
    <dbReference type="NCBI Taxonomy" id="3900"/>
    <lineage>
        <taxon>Eukaryota</taxon>
        <taxon>Viridiplantae</taxon>
        <taxon>Streptophyta</taxon>
        <taxon>Embryophyta</taxon>
        <taxon>Tracheophyta</taxon>
        <taxon>Spermatophyta</taxon>
        <taxon>Magnoliopsida</taxon>
        <taxon>eudicotyledons</taxon>
        <taxon>Gunneridae</taxon>
        <taxon>Pentapetalae</taxon>
        <taxon>rosids</taxon>
        <taxon>fabids</taxon>
        <taxon>Fabales</taxon>
        <taxon>Fabaceae</taxon>
        <taxon>Papilionoideae</taxon>
        <taxon>50 kb inversion clade</taxon>
        <taxon>NPAAA clade</taxon>
        <taxon>Hologalegina</taxon>
        <taxon>IRL clade</taxon>
        <taxon>Trifolieae</taxon>
        <taxon>Trifolium</taxon>
    </lineage>
</organism>
<reference evidence="9" key="1">
    <citation type="journal article" date="2017" name="Front. Plant Sci.">
        <title>Climate Clever Clovers: New Paradigm to Reduce the Environmental Footprint of Ruminants by Breeding Low Methanogenic Forages Utilizing Haplotype Variation.</title>
        <authorList>
            <person name="Kaur P."/>
            <person name="Appels R."/>
            <person name="Bayer P.E."/>
            <person name="Keeble-Gagnere G."/>
            <person name="Wang J."/>
            <person name="Hirakawa H."/>
            <person name="Shirasawa K."/>
            <person name="Vercoe P."/>
            <person name="Stefanova K."/>
            <person name="Durmic Z."/>
            <person name="Nichols P."/>
            <person name="Revell C."/>
            <person name="Isobe S.N."/>
            <person name="Edwards D."/>
            <person name="Erskine W."/>
        </authorList>
    </citation>
    <scope>NUCLEOTIDE SEQUENCE [LARGE SCALE GENOMIC DNA]</scope>
    <source>
        <strain evidence="9">cv. Daliak</strain>
    </source>
</reference>
<keyword evidence="3 6" id="KW-1133">Transmembrane helix</keyword>
<evidence type="ECO:0000313" key="8">
    <source>
        <dbReference type="EMBL" id="GAU27791.1"/>
    </source>
</evidence>
<dbReference type="InterPro" id="IPR044839">
    <property type="entry name" value="NDR1-like"/>
</dbReference>
<dbReference type="PANTHER" id="PTHR31234:SF2">
    <property type="entry name" value="OS05G0199100 PROTEIN"/>
    <property type="match status" value="1"/>
</dbReference>
<evidence type="ECO:0000313" key="9">
    <source>
        <dbReference type="Proteomes" id="UP000242715"/>
    </source>
</evidence>
<evidence type="ECO:0000259" key="7">
    <source>
        <dbReference type="Pfam" id="PF03168"/>
    </source>
</evidence>
<dbReference type="OrthoDB" id="1849707at2759"/>
<sequence length="292" mass="33092">MQATALSKPMADQVQPNTKSMDDRVHQNTLPGSRNSQTTSSEISALKSQMMSSEKRDPFNPFPPPGTYVIHVPKDHIYQCPPPKNDQCYANYTRQKSRRSRSCCPYWLISILLTLIVFLGIAAGVFYLIFHPESPHYAIDQIYVKGMNLTSSSSTISPEFNLTIKANNDNDKIGIYYENDITVEIFYRDALLSNGMMPTFYQPSNNVTVFQTVLKGNNVELRRSDQRGLVNAVAKRIVPLSLKLRAPVKIKLGYIKTWKIRINVDCDVTVNQLTGHVKIVHKHCNNGLDLWL</sequence>
<name>A0A2Z6M6Y6_TRISU</name>
<dbReference type="Pfam" id="PF03168">
    <property type="entry name" value="LEA_2"/>
    <property type="match status" value="1"/>
</dbReference>
<dbReference type="InterPro" id="IPR004864">
    <property type="entry name" value="LEA_2"/>
</dbReference>
<keyword evidence="2 6" id="KW-0812">Transmembrane</keyword>
<feature type="compositionally biased region" description="Polar residues" evidence="5">
    <location>
        <begin position="27"/>
        <end position="52"/>
    </location>
</feature>
<accession>A0A2Z6M6Y6</accession>
<evidence type="ECO:0000256" key="4">
    <source>
        <dbReference type="ARBA" id="ARBA00023136"/>
    </source>
</evidence>
<feature type="region of interest" description="Disordered" evidence="5">
    <location>
        <begin position="1"/>
        <end position="58"/>
    </location>
</feature>
<evidence type="ECO:0000256" key="2">
    <source>
        <dbReference type="ARBA" id="ARBA00022692"/>
    </source>
</evidence>
<comment type="subcellular location">
    <subcellularLocation>
        <location evidence="1">Membrane</location>
        <topology evidence="1">Single-pass membrane protein</topology>
    </subcellularLocation>
</comment>
<feature type="domain" description="Late embryogenesis abundant protein LEA-2 subgroup" evidence="7">
    <location>
        <begin position="163"/>
        <end position="266"/>
    </location>
</feature>
<evidence type="ECO:0000256" key="3">
    <source>
        <dbReference type="ARBA" id="ARBA00022989"/>
    </source>
</evidence>
<evidence type="ECO:0000256" key="1">
    <source>
        <dbReference type="ARBA" id="ARBA00004167"/>
    </source>
</evidence>
<dbReference type="Proteomes" id="UP000242715">
    <property type="component" value="Unassembled WGS sequence"/>
</dbReference>
<dbReference type="GO" id="GO:0098542">
    <property type="term" value="P:defense response to other organism"/>
    <property type="evidence" value="ECO:0007669"/>
    <property type="project" value="InterPro"/>
</dbReference>
<evidence type="ECO:0000256" key="5">
    <source>
        <dbReference type="SAM" id="MobiDB-lite"/>
    </source>
</evidence>
<dbReference type="GO" id="GO:0005886">
    <property type="term" value="C:plasma membrane"/>
    <property type="evidence" value="ECO:0007669"/>
    <property type="project" value="TreeGrafter"/>
</dbReference>
<dbReference type="EMBL" id="DF973362">
    <property type="protein sequence ID" value="GAU27791.1"/>
    <property type="molecule type" value="Genomic_DNA"/>
</dbReference>
<dbReference type="AlphaFoldDB" id="A0A2Z6M6Y6"/>
<feature type="transmembrane region" description="Helical" evidence="6">
    <location>
        <begin position="106"/>
        <end position="130"/>
    </location>
</feature>
<evidence type="ECO:0000256" key="6">
    <source>
        <dbReference type="SAM" id="Phobius"/>
    </source>
</evidence>
<keyword evidence="9" id="KW-1185">Reference proteome</keyword>
<proteinExistence type="predicted"/>
<protein>
    <recommendedName>
        <fullName evidence="7">Late embryogenesis abundant protein LEA-2 subgroup domain-containing protein</fullName>
    </recommendedName>
</protein>
<gene>
    <name evidence="8" type="ORF">TSUD_113700</name>
</gene>
<dbReference type="PANTHER" id="PTHR31234">
    <property type="entry name" value="LATE EMBRYOGENESIS ABUNDANT (LEA) HYDROXYPROLINE-RICH GLYCOPROTEIN FAMILY"/>
    <property type="match status" value="1"/>
</dbReference>
<keyword evidence="4 6" id="KW-0472">Membrane</keyword>